<gene>
    <name evidence="2" type="ORF">NKR23_g10363</name>
</gene>
<reference evidence="2" key="1">
    <citation type="submission" date="2022-07" db="EMBL/GenBank/DDBJ databases">
        <title>Fungi with potential for degradation of polypropylene.</title>
        <authorList>
            <person name="Gostincar C."/>
        </authorList>
    </citation>
    <scope>NUCLEOTIDE SEQUENCE</scope>
    <source>
        <strain evidence="2">EXF-13308</strain>
    </source>
</reference>
<evidence type="ECO:0000313" key="2">
    <source>
        <dbReference type="EMBL" id="KAJ9134132.1"/>
    </source>
</evidence>
<dbReference type="AlphaFoldDB" id="A0AA38RD29"/>
<feature type="region of interest" description="Disordered" evidence="1">
    <location>
        <begin position="129"/>
        <end position="340"/>
    </location>
</feature>
<evidence type="ECO:0000313" key="3">
    <source>
        <dbReference type="Proteomes" id="UP001174694"/>
    </source>
</evidence>
<feature type="compositionally biased region" description="Low complexity" evidence="1">
    <location>
        <begin position="156"/>
        <end position="165"/>
    </location>
</feature>
<feature type="region of interest" description="Disordered" evidence="1">
    <location>
        <begin position="390"/>
        <end position="433"/>
    </location>
</feature>
<dbReference type="Proteomes" id="UP001174694">
    <property type="component" value="Unassembled WGS sequence"/>
</dbReference>
<feature type="compositionally biased region" description="Polar residues" evidence="1">
    <location>
        <begin position="174"/>
        <end position="183"/>
    </location>
</feature>
<feature type="region of interest" description="Disordered" evidence="1">
    <location>
        <begin position="364"/>
        <end position="383"/>
    </location>
</feature>
<dbReference type="EMBL" id="JANBVO010000045">
    <property type="protein sequence ID" value="KAJ9134132.1"/>
    <property type="molecule type" value="Genomic_DNA"/>
</dbReference>
<feature type="compositionally biased region" description="Acidic residues" evidence="1">
    <location>
        <begin position="299"/>
        <end position="308"/>
    </location>
</feature>
<feature type="compositionally biased region" description="Basic residues" evidence="1">
    <location>
        <begin position="283"/>
        <end position="292"/>
    </location>
</feature>
<accession>A0AA38RD29</accession>
<protein>
    <submittedName>
        <fullName evidence="2">Uncharacterized protein</fullName>
    </submittedName>
</protein>
<evidence type="ECO:0000256" key="1">
    <source>
        <dbReference type="SAM" id="MobiDB-lite"/>
    </source>
</evidence>
<sequence>MSSPSSKIVPTKIPNITSLRDQLDYGNAGSKRCSTFNDDIRVFRKKFRTTDDIAGVDLHDWKNPAHQAGLTEMAQAYLDKGGNGSVFWPDDETSPYKNKYSYSTHRARIKRLVKQLFFRLNQQQYRNNKYKNKAKMVVQSPDDRASSTDTAIKIGPDSPTAAADPASPPPTILKPSTTATGSSGAKEPKDNGGSRHLPGNKAMAGTSREDVYEGPDSQKSSPPIRSFETIVQEMRSKRAYVEDDDATQRPTSSAKRQKRGAHDTAKENAAAACTDFTSPGKRTSARLKHVPKPHYSDWDNLDDLDGLTESDAVPEGSNTAAVHPAPSAGEAPVVDSSTNNTAAKTTDTLFHQARDGHLESRTSLFADAAPSLSKNPEAEERRNAPLADMNSARFEPMPSPAPSGAPPKEIIQGEDGPPIPTSPQDIKLAASGSSGKSSVSFIYRVVLSRSPEMVTERWTPRGRFQDKTLGGLIEELPFGPDVQGLIFTITGAGMKTREPIPRDDEDGLDSMKRYINGAIRTWFARQARLGDGAAPRLVLDILIEEMTDENRDGGDKLDDLELDW</sequence>
<comment type="caution">
    <text evidence="2">The sequence shown here is derived from an EMBL/GenBank/DDBJ whole genome shotgun (WGS) entry which is preliminary data.</text>
</comment>
<name>A0AA38RD29_9PEZI</name>
<proteinExistence type="predicted"/>
<keyword evidence="3" id="KW-1185">Reference proteome</keyword>
<organism evidence="2 3">
    <name type="scientific">Pleurostoma richardsiae</name>
    <dbReference type="NCBI Taxonomy" id="41990"/>
    <lineage>
        <taxon>Eukaryota</taxon>
        <taxon>Fungi</taxon>
        <taxon>Dikarya</taxon>
        <taxon>Ascomycota</taxon>
        <taxon>Pezizomycotina</taxon>
        <taxon>Sordariomycetes</taxon>
        <taxon>Sordariomycetidae</taxon>
        <taxon>Calosphaeriales</taxon>
        <taxon>Pleurostomataceae</taxon>
        <taxon>Pleurostoma</taxon>
    </lineage>
</organism>